<comment type="similarity">
    <text evidence="2 14">Belongs to the actin family.</text>
</comment>
<dbReference type="Gene3D" id="3.30.420.40">
    <property type="match status" value="2"/>
</dbReference>
<keyword evidence="7" id="KW-0067">ATP-binding</keyword>
<dbReference type="InterPro" id="IPR004001">
    <property type="entry name" value="Actin_CS"/>
</dbReference>
<keyword evidence="8" id="KW-0206">Cytoskeleton</keyword>
<dbReference type="PANTHER" id="PTHR11937">
    <property type="entry name" value="ACTIN"/>
    <property type="match status" value="1"/>
</dbReference>
<keyword evidence="3" id="KW-0488">Methylation</keyword>
<keyword evidence="5" id="KW-0547">Nucleotide-binding</keyword>
<name>A0A024VSB6_PLAFA</name>
<evidence type="ECO:0000313" key="17">
    <source>
        <dbReference type="Proteomes" id="UP000030656"/>
    </source>
</evidence>
<evidence type="ECO:0000256" key="14">
    <source>
        <dbReference type="RuleBase" id="RU000487"/>
    </source>
</evidence>
<dbReference type="FunFam" id="3.30.420.40:FF:000501">
    <property type="entry name" value="Predicted protein"/>
    <property type="match status" value="1"/>
</dbReference>
<dbReference type="PROSITE" id="PS00432">
    <property type="entry name" value="ACTINS_2"/>
    <property type="match status" value="1"/>
</dbReference>
<reference evidence="16 17" key="2">
    <citation type="submission" date="2013-02" db="EMBL/GenBank/DDBJ databases">
        <title>The Genome Sequence of Plasmodium falciparum FCH/4.</title>
        <authorList>
            <consortium name="The Broad Institute Genome Sequencing Platform"/>
            <consortium name="The Broad Institute Genome Sequencing Center for Infectious Disease"/>
            <person name="Neafsey D."/>
            <person name="Cheeseman I."/>
            <person name="Volkman S."/>
            <person name="Adams J."/>
            <person name="Walker B."/>
            <person name="Young S.K."/>
            <person name="Zeng Q."/>
            <person name="Gargeya S."/>
            <person name="Fitzgerald M."/>
            <person name="Haas B."/>
            <person name="Abouelleil A."/>
            <person name="Alvarado L."/>
            <person name="Arachchi H.M."/>
            <person name="Berlin A.M."/>
            <person name="Chapman S.B."/>
            <person name="Dewar J."/>
            <person name="Goldberg J."/>
            <person name="Griggs A."/>
            <person name="Gujja S."/>
            <person name="Hansen M."/>
            <person name="Howarth C."/>
            <person name="Imamovic A."/>
            <person name="Larimer J."/>
            <person name="McCowan C."/>
            <person name="Murphy C."/>
            <person name="Neiman D."/>
            <person name="Pearson M."/>
            <person name="Priest M."/>
            <person name="Roberts A."/>
            <person name="Saif S."/>
            <person name="Shea T."/>
            <person name="Sisk P."/>
            <person name="Sykes S."/>
            <person name="Wortman J."/>
            <person name="Nusbaum C."/>
            <person name="Birren B."/>
        </authorList>
    </citation>
    <scope>NUCLEOTIDE SEQUENCE [LARGE SCALE GENOMIC DNA]</scope>
    <source>
        <strain evidence="16 17">FCH/4</strain>
    </source>
</reference>
<evidence type="ECO:0000256" key="15">
    <source>
        <dbReference type="SAM" id="MobiDB-lite"/>
    </source>
</evidence>
<evidence type="ECO:0000256" key="11">
    <source>
        <dbReference type="ARBA" id="ARBA00063511"/>
    </source>
</evidence>
<dbReference type="InterPro" id="IPR043129">
    <property type="entry name" value="ATPase_NBD"/>
</dbReference>
<organism evidence="16 17">
    <name type="scientific">Plasmodium falciparum FCH/4</name>
    <dbReference type="NCBI Taxonomy" id="1036724"/>
    <lineage>
        <taxon>Eukaryota</taxon>
        <taxon>Sar</taxon>
        <taxon>Alveolata</taxon>
        <taxon>Apicomplexa</taxon>
        <taxon>Aconoidasida</taxon>
        <taxon>Haemosporida</taxon>
        <taxon>Plasmodiidae</taxon>
        <taxon>Plasmodium</taxon>
        <taxon>Plasmodium (Laverania)</taxon>
    </lineage>
</organism>
<dbReference type="GO" id="GO:0016787">
    <property type="term" value="F:hydrolase activity"/>
    <property type="evidence" value="ECO:0007669"/>
    <property type="project" value="UniProtKB-KW"/>
</dbReference>
<dbReference type="AlphaFoldDB" id="A0A024VSB6"/>
<evidence type="ECO:0000256" key="1">
    <source>
        <dbReference type="ARBA" id="ARBA00004245"/>
    </source>
</evidence>
<evidence type="ECO:0000256" key="9">
    <source>
        <dbReference type="ARBA" id="ARBA00049360"/>
    </source>
</evidence>
<accession>A0A024VSB6</accession>
<dbReference type="GO" id="GO:0005524">
    <property type="term" value="F:ATP binding"/>
    <property type="evidence" value="ECO:0007669"/>
    <property type="project" value="UniProtKB-KW"/>
</dbReference>
<dbReference type="FunFam" id="3.90.640.10:FF:000007">
    <property type="entry name" value="Actin like 7B"/>
    <property type="match status" value="1"/>
</dbReference>
<feature type="compositionally biased region" description="Low complexity" evidence="15">
    <location>
        <begin position="320"/>
        <end position="330"/>
    </location>
</feature>
<dbReference type="EMBL" id="KI927856">
    <property type="protein sequence ID" value="ETW31337.1"/>
    <property type="molecule type" value="Genomic_DNA"/>
</dbReference>
<evidence type="ECO:0000256" key="3">
    <source>
        <dbReference type="ARBA" id="ARBA00022481"/>
    </source>
</evidence>
<protein>
    <recommendedName>
        <fullName evidence="12">Actin-2</fullName>
    </recommendedName>
    <alternativeName>
        <fullName evidence="13">Actin II</fullName>
    </alternativeName>
</protein>
<evidence type="ECO:0000256" key="6">
    <source>
        <dbReference type="ARBA" id="ARBA00022801"/>
    </source>
</evidence>
<proteinExistence type="inferred from homology"/>
<reference evidence="16 17" key="1">
    <citation type="submission" date="2013-02" db="EMBL/GenBank/DDBJ databases">
        <title>The Genome Annotation of Plasmodium falciparum FCH/4.</title>
        <authorList>
            <consortium name="The Broad Institute Genome Sequencing Platform"/>
            <consortium name="The Broad Institute Genome Sequencing Center for Infectious Disease"/>
            <person name="Neafsey D."/>
            <person name="Hoffman S."/>
            <person name="Volkman S."/>
            <person name="Rosenthal P."/>
            <person name="Walker B."/>
            <person name="Young S.K."/>
            <person name="Zeng Q."/>
            <person name="Gargeya S."/>
            <person name="Fitzgerald M."/>
            <person name="Haas B."/>
            <person name="Abouelleil A."/>
            <person name="Allen A.W."/>
            <person name="Alvarado L."/>
            <person name="Arachchi H.M."/>
            <person name="Berlin A.M."/>
            <person name="Chapman S.B."/>
            <person name="Gainer-Dewar J."/>
            <person name="Goldberg J."/>
            <person name="Griggs A."/>
            <person name="Gujja S."/>
            <person name="Hansen M."/>
            <person name="Howarth C."/>
            <person name="Imamovic A."/>
            <person name="Ireland A."/>
            <person name="Larimer J."/>
            <person name="McCowan C."/>
            <person name="Murphy C."/>
            <person name="Pearson M."/>
            <person name="Poon T.W."/>
            <person name="Priest M."/>
            <person name="Roberts A."/>
            <person name="Saif S."/>
            <person name="Shea T."/>
            <person name="Sisk P."/>
            <person name="Sykes S."/>
            <person name="Wortman J."/>
            <person name="Nusbaum C."/>
            <person name="Birren B."/>
        </authorList>
    </citation>
    <scope>NUCLEOTIDE SEQUENCE [LARGE SCALE GENOMIC DNA]</scope>
    <source>
        <strain evidence="16 17">FCH/4</strain>
    </source>
</reference>
<evidence type="ECO:0000256" key="5">
    <source>
        <dbReference type="ARBA" id="ARBA00022741"/>
    </source>
</evidence>
<dbReference type="PRINTS" id="PR00190">
    <property type="entry name" value="ACTIN"/>
</dbReference>
<comment type="subcellular location">
    <subcellularLocation>
        <location evidence="1">Cytoplasm</location>
        <location evidence="1">Cytoskeleton</location>
    </subcellularLocation>
</comment>
<dbReference type="SUPFAM" id="SSF53067">
    <property type="entry name" value="Actin-like ATPase domain"/>
    <property type="match status" value="1"/>
</dbReference>
<comment type="catalytic activity">
    <reaction evidence="9">
        <text>ATP + H2O = ADP + phosphate + H(+)</text>
        <dbReference type="Rhea" id="RHEA:13065"/>
        <dbReference type="ChEBI" id="CHEBI:15377"/>
        <dbReference type="ChEBI" id="CHEBI:15378"/>
        <dbReference type="ChEBI" id="CHEBI:30616"/>
        <dbReference type="ChEBI" id="CHEBI:43474"/>
        <dbReference type="ChEBI" id="CHEBI:456216"/>
    </reaction>
</comment>
<evidence type="ECO:0000313" key="16">
    <source>
        <dbReference type="EMBL" id="ETW31337.1"/>
    </source>
</evidence>
<dbReference type="FunFam" id="3.30.420.40:FF:000058">
    <property type="entry name" value="Putative actin-related protein 5"/>
    <property type="match status" value="1"/>
</dbReference>
<dbReference type="Pfam" id="PF00022">
    <property type="entry name" value="Actin"/>
    <property type="match status" value="1"/>
</dbReference>
<dbReference type="GO" id="GO:0005856">
    <property type="term" value="C:cytoskeleton"/>
    <property type="evidence" value="ECO:0007669"/>
    <property type="project" value="UniProtKB-SubCell"/>
</dbReference>
<comment type="subunit">
    <text evidence="11">Monomer (G-actin). Oligomer (F-actin). Polymerization of globular actin (G-actin) leads to a structural filament (F-actin) in the form of a two-stranded helix. Unlike for mammalian monomeric actin, monomeric actin is able to induce oligomerization with ATP or ADP. Mg(2+), which is used to coordinate ATP, is required for polymerization.</text>
</comment>
<evidence type="ECO:0000256" key="13">
    <source>
        <dbReference type="ARBA" id="ARBA00075750"/>
    </source>
</evidence>
<sequence length="563" mass="65693">MNINFYVYDDEADNEIISSNFNVYCSDEFLKIHNIEKNDNAIIYHEIMRQDEEEGQEKGQEIGQEKDQEKDQKKDQNKDQKKDQNKDQKKEQARNINHINNIHININKIDDEYVEKEPKPNVQNFSVLCCFKNYNELNIKKKLENNGLCINKYILKSLNLDIKEIEEKNIYKSCKDQNNNMKKIGIFKVSIIKPQLFIPIKEIKLHVQEIFNTSYEYLKSYQYENIDLLQSFWKNIKSNNMEKYINLSLLNTCLFVNNFLKITILGVHSYITVGQIILTKDKKTKMKNNNNNNKNKTVRNMNAHDKQENNKNGDNKNKNGDNNNKNGDNNNSEHFLSIVLDSGDGVSHTVPIYEGYVLPHAINRIDMAGRDLTYHMMKLFTERGHTFTTTAEREIVRDIKEKLCYIAMDYDEELKRSEEHSDEIEEIYELPDGNLITVGSERFRCPEALFNPTLIGRECPGLHITAYQSIMKCDIDIRKELYNNIVLSGGTTMYNNIGERLTKEMTNLAPSSMKIKVIAPPERKYSVWIGGSILSSLSTFQQMWITKEEYEDSGPSIVHRKCF</sequence>
<feature type="compositionally biased region" description="Basic and acidic residues" evidence="15">
    <location>
        <begin position="51"/>
        <end position="93"/>
    </location>
</feature>
<gene>
    <name evidence="16" type="ORF">PFFCH_01237</name>
</gene>
<dbReference type="Gene3D" id="3.90.640.10">
    <property type="entry name" value="Actin, Chain A, domain 4"/>
    <property type="match status" value="1"/>
</dbReference>
<evidence type="ECO:0000256" key="4">
    <source>
        <dbReference type="ARBA" id="ARBA00022490"/>
    </source>
</evidence>
<evidence type="ECO:0000256" key="10">
    <source>
        <dbReference type="ARBA" id="ARBA00056954"/>
    </source>
</evidence>
<dbReference type="Proteomes" id="UP000030656">
    <property type="component" value="Unassembled WGS sequence"/>
</dbReference>
<evidence type="ECO:0000256" key="8">
    <source>
        <dbReference type="ARBA" id="ARBA00023212"/>
    </source>
</evidence>
<evidence type="ECO:0000256" key="2">
    <source>
        <dbReference type="ARBA" id="ARBA00006752"/>
    </source>
</evidence>
<feature type="region of interest" description="Disordered" evidence="15">
    <location>
        <begin position="51"/>
        <end position="96"/>
    </location>
</feature>
<dbReference type="SMART" id="SM00268">
    <property type="entry name" value="ACTIN"/>
    <property type="match status" value="1"/>
</dbReference>
<evidence type="ECO:0000256" key="12">
    <source>
        <dbReference type="ARBA" id="ARBA00074754"/>
    </source>
</evidence>
<keyword evidence="4" id="KW-0963">Cytoplasm</keyword>
<dbReference type="InterPro" id="IPR004000">
    <property type="entry name" value="Actin"/>
</dbReference>
<comment type="function">
    <text evidence="10">Actin is a highly conserved protein that polymerizes to produce filaments that form cross-linked networks in the cytoplasm. Polymerizes into longer and more stable actin filaments compared to ACT1/actin-1. Has ATPase activity. ATP hydrolysis leads to the formation of a stable intermediate ADP-inorganic phosphate (Pi) actin, which is followed by the release of Pi. ATP hydrolysis affects filament stability; ADP-bound actin depolymerizes much faster than ATP- or ADP-Pi-bound actin. Plays an essential role in male gametocyte development in the mosquito midgut, functioning in several processes including male gametocyte egress from host erythrocytes, formation of a beating flagellum and relocalization of ACT1/actin-1 to the cytoplasm. On the basal side of the mosquito midgut epithelium, required for the development of ookinetes into sporogonic oocysts.</text>
</comment>
<keyword evidence="6" id="KW-0378">Hydrolase</keyword>
<feature type="region of interest" description="Disordered" evidence="15">
    <location>
        <begin position="284"/>
        <end position="333"/>
    </location>
</feature>
<feature type="compositionally biased region" description="Basic and acidic residues" evidence="15">
    <location>
        <begin position="302"/>
        <end position="319"/>
    </location>
</feature>
<evidence type="ECO:0000256" key="7">
    <source>
        <dbReference type="ARBA" id="ARBA00022840"/>
    </source>
</evidence>